<feature type="compositionally biased region" description="Polar residues" evidence="2">
    <location>
        <begin position="194"/>
        <end position="208"/>
    </location>
</feature>
<evidence type="ECO:0000256" key="2">
    <source>
        <dbReference type="SAM" id="MobiDB-lite"/>
    </source>
</evidence>
<comment type="caution">
    <text evidence="3">The sequence shown here is derived from an EMBL/GenBank/DDBJ whole genome shotgun (WGS) entry which is preliminary data.</text>
</comment>
<feature type="compositionally biased region" description="Basic and acidic residues" evidence="2">
    <location>
        <begin position="274"/>
        <end position="283"/>
    </location>
</feature>
<dbReference type="Gene3D" id="3.30.70.330">
    <property type="match status" value="1"/>
</dbReference>
<dbReference type="EMBL" id="BDGG01000014">
    <property type="protein sequence ID" value="GAV06961.1"/>
    <property type="molecule type" value="Genomic_DNA"/>
</dbReference>
<feature type="compositionally biased region" description="Basic and acidic residues" evidence="2">
    <location>
        <begin position="212"/>
        <end position="223"/>
    </location>
</feature>
<dbReference type="OrthoDB" id="1748655at2759"/>
<dbReference type="InterPro" id="IPR035979">
    <property type="entry name" value="RBD_domain_sf"/>
</dbReference>
<feature type="compositionally biased region" description="Polar residues" evidence="2">
    <location>
        <begin position="567"/>
        <end position="577"/>
    </location>
</feature>
<feature type="compositionally biased region" description="Acidic residues" evidence="2">
    <location>
        <begin position="686"/>
        <end position="698"/>
    </location>
</feature>
<evidence type="ECO:0000313" key="4">
    <source>
        <dbReference type="Proteomes" id="UP000186922"/>
    </source>
</evidence>
<feature type="compositionally biased region" description="Basic and acidic residues" evidence="2">
    <location>
        <begin position="322"/>
        <end position="338"/>
    </location>
</feature>
<sequence length="765" mass="85390">MADEKKGTGKKDKKGKKVVMSLDQFIAAPVVEDVIDWAAELDQNLPMNRNYGSSSAPVALPSGPRSMMGGPDIDYDVYSHVPPFYLVMDNAPFDVTEFDIIKFFGKEIHLKEVIPSMEFGGQRNRLAPRVEFETRDMMIKALQEKQNTTFIKRTVNLKTLEQMIPQNQDVRSGKYGSRDFQRRPEDGPDPTLGQWRTGNDSGPMQHNNMPPPERDFANLRDRPGPPSDMGRPPFNDNRQNMNMRDRAPMREPGSFEITRNQNIPPPAQNFSRQEPPRDFEFRRGGPSFERAISREGSEFSNDGSSARYSSAYGHLPPPGWDGRARPSQRGDDRNDMRRSHGPPQSARDGAFRTNDFSRGREDVVIERRSSNTMMHPPPPMPPPINNHVITRDRPPNFEQEQQQIQRMPERPEDFRGRSSDRAPPPRYPDRHEPPRHQGDIRRSSFEQRDHHQNMAPPREPPRINKAEEPAERPKLILAPRAVDTSSGATQITVQPPSAIFGGAKPVDTLAKEREIEEKIQRDLAAAAEEAERKKAEALKAKELATAPSAAKAEGNAEGNLQKKMSGLSLNNQDGSSNFDRRNNNNGGHYGQHQQRGGFHNSNSNNRNDQNKPVSIVRPQQQNANADANLVHRSSPAGNFKVAIPPRHQQPIDRQLSDVSGRSQDKLQTQVSGDGEEEDNRKVSGGDGEEEEEEAEEEDGFTKVTNHKKERSSNQGQFTGSRVFTPSARGGRGRGSGGGMRGAPGPRRPYQGGARGGTTRGSSNVA</sequence>
<feature type="region of interest" description="Disordered" evidence="2">
    <location>
        <begin position="543"/>
        <end position="765"/>
    </location>
</feature>
<feature type="compositionally biased region" description="Basic and acidic residues" evidence="2">
    <location>
        <begin position="176"/>
        <end position="186"/>
    </location>
</feature>
<accession>A0A1D1W0P7</accession>
<feature type="compositionally biased region" description="Polar residues" evidence="2">
    <location>
        <begin position="483"/>
        <end position="495"/>
    </location>
</feature>
<dbReference type="GO" id="GO:0003676">
    <property type="term" value="F:nucleic acid binding"/>
    <property type="evidence" value="ECO:0007669"/>
    <property type="project" value="InterPro"/>
</dbReference>
<proteinExistence type="predicted"/>
<dbReference type="Proteomes" id="UP000186922">
    <property type="component" value="Unassembled WGS sequence"/>
</dbReference>
<evidence type="ECO:0008006" key="5">
    <source>
        <dbReference type="Google" id="ProtNLM"/>
    </source>
</evidence>
<feature type="compositionally biased region" description="Pro residues" evidence="2">
    <location>
        <begin position="375"/>
        <end position="384"/>
    </location>
</feature>
<feature type="compositionally biased region" description="Polar residues" evidence="2">
    <location>
        <begin position="257"/>
        <end position="272"/>
    </location>
</feature>
<keyword evidence="4" id="KW-1185">Reference proteome</keyword>
<dbReference type="STRING" id="947166.A0A1D1W0P7"/>
<feature type="compositionally biased region" description="Low complexity" evidence="2">
    <location>
        <begin position="583"/>
        <end position="607"/>
    </location>
</feature>
<evidence type="ECO:0000256" key="1">
    <source>
        <dbReference type="SAM" id="Coils"/>
    </source>
</evidence>
<dbReference type="AlphaFoldDB" id="A0A1D1W0P7"/>
<dbReference type="InterPro" id="IPR012677">
    <property type="entry name" value="Nucleotide-bd_a/b_plait_sf"/>
</dbReference>
<reference evidence="3 4" key="1">
    <citation type="journal article" date="2016" name="Nat. Commun.">
        <title>Extremotolerant tardigrade genome and improved radiotolerance of human cultured cells by tardigrade-unique protein.</title>
        <authorList>
            <person name="Hashimoto T."/>
            <person name="Horikawa D.D."/>
            <person name="Saito Y."/>
            <person name="Kuwahara H."/>
            <person name="Kozuka-Hata H."/>
            <person name="Shin-I T."/>
            <person name="Minakuchi Y."/>
            <person name="Ohishi K."/>
            <person name="Motoyama A."/>
            <person name="Aizu T."/>
            <person name="Enomoto A."/>
            <person name="Kondo K."/>
            <person name="Tanaka S."/>
            <person name="Hara Y."/>
            <person name="Koshikawa S."/>
            <person name="Sagara H."/>
            <person name="Miura T."/>
            <person name="Yokobori S."/>
            <person name="Miyagawa K."/>
            <person name="Suzuki Y."/>
            <person name="Kubo T."/>
            <person name="Oyama M."/>
            <person name="Kohara Y."/>
            <person name="Fujiyama A."/>
            <person name="Arakawa K."/>
            <person name="Katayama T."/>
            <person name="Toyoda A."/>
            <person name="Kunieda T."/>
        </authorList>
    </citation>
    <scope>NUCLEOTIDE SEQUENCE [LARGE SCALE GENOMIC DNA]</scope>
    <source>
        <strain evidence="3 4">YOKOZUNA-1</strain>
    </source>
</reference>
<feature type="compositionally biased region" description="Basic and acidic residues" evidence="2">
    <location>
        <begin position="355"/>
        <end position="369"/>
    </location>
</feature>
<feature type="compositionally biased region" description="Gly residues" evidence="2">
    <location>
        <begin position="732"/>
        <end position="741"/>
    </location>
</feature>
<protein>
    <recommendedName>
        <fullName evidence="5">RRM domain-containing protein</fullName>
    </recommendedName>
</protein>
<organism evidence="3 4">
    <name type="scientific">Ramazzottius varieornatus</name>
    <name type="common">Water bear</name>
    <name type="synonym">Tardigrade</name>
    <dbReference type="NCBI Taxonomy" id="947166"/>
    <lineage>
        <taxon>Eukaryota</taxon>
        <taxon>Metazoa</taxon>
        <taxon>Ecdysozoa</taxon>
        <taxon>Tardigrada</taxon>
        <taxon>Eutardigrada</taxon>
        <taxon>Parachela</taxon>
        <taxon>Hypsibioidea</taxon>
        <taxon>Ramazzottiidae</taxon>
        <taxon>Ramazzottius</taxon>
    </lineage>
</organism>
<gene>
    <name evidence="3" type="primary">RvY_16867-1</name>
    <name evidence="3" type="synonym">RvY_16867.1</name>
    <name evidence="3" type="ORF">RvY_16867</name>
</gene>
<evidence type="ECO:0000313" key="3">
    <source>
        <dbReference type="EMBL" id="GAV06961.1"/>
    </source>
</evidence>
<feature type="compositionally biased region" description="Basic and acidic residues" evidence="2">
    <location>
        <begin position="459"/>
        <end position="474"/>
    </location>
</feature>
<feature type="coiled-coil region" evidence="1">
    <location>
        <begin position="509"/>
        <end position="543"/>
    </location>
</feature>
<feature type="compositionally biased region" description="Basic and acidic residues" evidence="2">
    <location>
        <begin position="407"/>
        <end position="420"/>
    </location>
</feature>
<feature type="compositionally biased region" description="Polar residues" evidence="2">
    <location>
        <begin position="712"/>
        <end position="723"/>
    </location>
</feature>
<feature type="compositionally biased region" description="Basic and acidic residues" evidence="2">
    <location>
        <begin position="427"/>
        <end position="452"/>
    </location>
</feature>
<keyword evidence="1" id="KW-0175">Coiled coil</keyword>
<name>A0A1D1W0P7_RAMVA</name>
<dbReference type="SUPFAM" id="SSF54928">
    <property type="entry name" value="RNA-binding domain, RBD"/>
    <property type="match status" value="1"/>
</dbReference>
<feature type="region of interest" description="Disordered" evidence="2">
    <location>
        <begin position="163"/>
        <end position="504"/>
    </location>
</feature>
<feature type="compositionally biased region" description="Polar residues" evidence="2">
    <location>
        <begin position="298"/>
        <end position="308"/>
    </location>
</feature>
<feature type="compositionally biased region" description="Polar residues" evidence="2">
    <location>
        <begin position="656"/>
        <end position="671"/>
    </location>
</feature>